<feature type="region of interest" description="Disordered" evidence="2">
    <location>
        <begin position="97"/>
        <end position="143"/>
    </location>
</feature>
<keyword evidence="5" id="KW-1185">Reference proteome</keyword>
<organism evidence="4 5">
    <name type="scientific">Candida boidinii</name>
    <name type="common">Yeast</name>
    <dbReference type="NCBI Taxonomy" id="5477"/>
    <lineage>
        <taxon>Eukaryota</taxon>
        <taxon>Fungi</taxon>
        <taxon>Dikarya</taxon>
        <taxon>Ascomycota</taxon>
        <taxon>Saccharomycotina</taxon>
        <taxon>Pichiomycetes</taxon>
        <taxon>Pichiales</taxon>
        <taxon>Pichiaceae</taxon>
        <taxon>Ogataea</taxon>
        <taxon>Ogataea/Candida clade</taxon>
    </lineage>
</organism>
<gene>
    <name evidence="4" type="ORF">Cboi02_000412100</name>
</gene>
<dbReference type="PANTHER" id="PTHR15715">
    <property type="entry name" value="CENTROSOMAL PROTEIN OF 170 KDA"/>
    <property type="match status" value="1"/>
</dbReference>
<reference evidence="4" key="1">
    <citation type="submission" date="2023-04" db="EMBL/GenBank/DDBJ databases">
        <title>Candida boidinii NBRC 10035.</title>
        <authorList>
            <person name="Ichikawa N."/>
            <person name="Sato H."/>
            <person name="Tonouchi N."/>
        </authorList>
    </citation>
    <scope>NUCLEOTIDE SEQUENCE</scope>
    <source>
        <strain evidence="4">NBRC 10035</strain>
    </source>
</reference>
<dbReference type="SUPFAM" id="SSF49879">
    <property type="entry name" value="SMAD/FHA domain"/>
    <property type="match status" value="1"/>
</dbReference>
<dbReference type="SMART" id="SM00240">
    <property type="entry name" value="FHA"/>
    <property type="match status" value="1"/>
</dbReference>
<feature type="compositionally biased region" description="Polar residues" evidence="2">
    <location>
        <begin position="60"/>
        <end position="75"/>
    </location>
</feature>
<dbReference type="InterPro" id="IPR008984">
    <property type="entry name" value="SMAD_FHA_dom_sf"/>
</dbReference>
<keyword evidence="1" id="KW-0175">Coiled coil</keyword>
<dbReference type="Proteomes" id="UP001165120">
    <property type="component" value="Unassembled WGS sequence"/>
</dbReference>
<dbReference type="Pfam" id="PF00498">
    <property type="entry name" value="FHA"/>
    <property type="match status" value="1"/>
</dbReference>
<dbReference type="AlphaFoldDB" id="A0A9W6T227"/>
<feature type="coiled-coil region" evidence="1">
    <location>
        <begin position="600"/>
        <end position="648"/>
    </location>
</feature>
<dbReference type="PROSITE" id="PS50006">
    <property type="entry name" value="FHA_DOMAIN"/>
    <property type="match status" value="1"/>
</dbReference>
<feature type="compositionally biased region" description="Low complexity" evidence="2">
    <location>
        <begin position="128"/>
        <end position="143"/>
    </location>
</feature>
<sequence>MSSTKLDKSNHLSPTRHANLTPTSSSSSSSSSPAKSSLSSTSSTSPKSEDPIITRKRSSSKTQSNYNPMNKTPLSSFMKDPIQKTVEDEELIESIPFSSNSSVSPKINPITFSNKANSKKFKNDDSSDITNNNNANNSANGSDLTKKLNFAKQKITRPMSPLQQFVHVVKLVSPDSSSEFLKLLSVPLAPDSLKIGRQNVPKVVNKITDGFFDSRVLSRNHAELFVQDNQLYIRDLKSSNGTFINDEKLEPHKNYQLKIGDKIDLGTTLESQWAHKKITCKVAEFKWISLADYDSMISLALSKGSLESKRQELFNSSFDALIFGDSIEDQEDLVFQELLNNLSTSINMNDDQLISDSTTNLTKTTKTTPIVEPPNKLVPNLTIKSSSKLEDIIRKLLISINNEYLQQQKLREMSKFLKNYNLILTDLEKDKNSTINKINSLNKIESKDKNVCKTGLDKNNITGSDNNTSGPSSNSSPAAAAPVAAGSSAASVAAATAAAAAAASTTSITSSLKGEKDSNTDKLKSEINDYKKENTILKDKSVKDNERIKILETEINTIRDHLTTARSHETERLSLIEDTERLNKLVKELEINEQSNYNKIDEFRNHIKSLEDSNNNLKNFENLYKLELENTQKLKDEIKSLKSELNENLLISKKQVENSRIKNENLKIQILKMI</sequence>
<feature type="region of interest" description="Disordered" evidence="2">
    <location>
        <begin position="455"/>
        <end position="480"/>
    </location>
</feature>
<feature type="region of interest" description="Disordered" evidence="2">
    <location>
        <begin position="1"/>
        <end position="80"/>
    </location>
</feature>
<dbReference type="InterPro" id="IPR051176">
    <property type="entry name" value="Cent_Immune-Sig_Mod"/>
</dbReference>
<evidence type="ECO:0000256" key="1">
    <source>
        <dbReference type="SAM" id="Coils"/>
    </source>
</evidence>
<accession>A0A9W6T227</accession>
<feature type="compositionally biased region" description="Low complexity" evidence="2">
    <location>
        <begin position="97"/>
        <end position="116"/>
    </location>
</feature>
<evidence type="ECO:0000256" key="2">
    <source>
        <dbReference type="SAM" id="MobiDB-lite"/>
    </source>
</evidence>
<evidence type="ECO:0000259" key="3">
    <source>
        <dbReference type="PROSITE" id="PS50006"/>
    </source>
</evidence>
<dbReference type="InterPro" id="IPR000253">
    <property type="entry name" value="FHA_dom"/>
</dbReference>
<comment type="caution">
    <text evidence="4">The sequence shown here is derived from an EMBL/GenBank/DDBJ whole genome shotgun (WGS) entry which is preliminary data.</text>
</comment>
<dbReference type="EMBL" id="BSXN01001573">
    <property type="protein sequence ID" value="GME73636.1"/>
    <property type="molecule type" value="Genomic_DNA"/>
</dbReference>
<feature type="compositionally biased region" description="Basic and acidic residues" evidence="2">
    <location>
        <begin position="1"/>
        <end position="10"/>
    </location>
</feature>
<evidence type="ECO:0000313" key="5">
    <source>
        <dbReference type="Proteomes" id="UP001165120"/>
    </source>
</evidence>
<dbReference type="Gene3D" id="2.60.200.20">
    <property type="match status" value="1"/>
</dbReference>
<feature type="compositionally biased region" description="Low complexity" evidence="2">
    <location>
        <begin position="20"/>
        <end position="46"/>
    </location>
</feature>
<dbReference type="PANTHER" id="PTHR15715:SF37">
    <property type="entry name" value="LD47843P"/>
    <property type="match status" value="1"/>
</dbReference>
<proteinExistence type="predicted"/>
<feature type="compositionally biased region" description="Low complexity" evidence="2">
    <location>
        <begin position="462"/>
        <end position="480"/>
    </location>
</feature>
<name>A0A9W6T227_CANBO</name>
<evidence type="ECO:0000313" key="4">
    <source>
        <dbReference type="EMBL" id="GME73636.1"/>
    </source>
</evidence>
<feature type="domain" description="FHA" evidence="3">
    <location>
        <begin position="193"/>
        <end position="249"/>
    </location>
</feature>
<protein>
    <submittedName>
        <fullName evidence="4">Unnamed protein product</fullName>
    </submittedName>
</protein>